<dbReference type="Proteomes" id="UP000266673">
    <property type="component" value="Unassembled WGS sequence"/>
</dbReference>
<accession>A0A397VZR6</accession>
<dbReference type="STRING" id="44941.A0A397VZR6"/>
<keyword evidence="2" id="KW-1185">Reference proteome</keyword>
<dbReference type="EMBL" id="QKWP01000120">
    <property type="protein sequence ID" value="RIB26837.1"/>
    <property type="molecule type" value="Genomic_DNA"/>
</dbReference>
<evidence type="ECO:0000313" key="2">
    <source>
        <dbReference type="Proteomes" id="UP000266673"/>
    </source>
</evidence>
<organism evidence="1 2">
    <name type="scientific">Gigaspora rosea</name>
    <dbReference type="NCBI Taxonomy" id="44941"/>
    <lineage>
        <taxon>Eukaryota</taxon>
        <taxon>Fungi</taxon>
        <taxon>Fungi incertae sedis</taxon>
        <taxon>Mucoromycota</taxon>
        <taxon>Glomeromycotina</taxon>
        <taxon>Glomeromycetes</taxon>
        <taxon>Diversisporales</taxon>
        <taxon>Gigasporaceae</taxon>
        <taxon>Gigaspora</taxon>
    </lineage>
</organism>
<comment type="caution">
    <text evidence="1">The sequence shown here is derived from an EMBL/GenBank/DDBJ whole genome shotgun (WGS) entry which is preliminary data.</text>
</comment>
<dbReference type="SUPFAM" id="SSF52047">
    <property type="entry name" value="RNI-like"/>
    <property type="match status" value="1"/>
</dbReference>
<dbReference type="Gene3D" id="3.80.10.10">
    <property type="entry name" value="Ribonuclease Inhibitor"/>
    <property type="match status" value="1"/>
</dbReference>
<dbReference type="OrthoDB" id="2327826at2759"/>
<protein>
    <recommendedName>
        <fullName evidence="3">F-box domain-containing protein</fullName>
    </recommendedName>
</protein>
<evidence type="ECO:0000313" key="1">
    <source>
        <dbReference type="EMBL" id="RIB26837.1"/>
    </source>
</evidence>
<dbReference type="AlphaFoldDB" id="A0A397VZR6"/>
<proteinExistence type="predicted"/>
<name>A0A397VZR6_9GLOM</name>
<gene>
    <name evidence="1" type="ORF">C2G38_2138099</name>
</gene>
<reference evidence="1 2" key="1">
    <citation type="submission" date="2018-06" db="EMBL/GenBank/DDBJ databases">
        <title>Comparative genomics reveals the genomic features of Rhizophagus irregularis, R. cerebriforme, R. diaphanum and Gigaspora rosea, and their symbiotic lifestyle signature.</title>
        <authorList>
            <person name="Morin E."/>
            <person name="San Clemente H."/>
            <person name="Chen E.C.H."/>
            <person name="De La Providencia I."/>
            <person name="Hainaut M."/>
            <person name="Kuo A."/>
            <person name="Kohler A."/>
            <person name="Murat C."/>
            <person name="Tang N."/>
            <person name="Roy S."/>
            <person name="Loubradou J."/>
            <person name="Henrissat B."/>
            <person name="Grigoriev I.V."/>
            <person name="Corradi N."/>
            <person name="Roux C."/>
            <person name="Martin F.M."/>
        </authorList>
    </citation>
    <scope>NUCLEOTIDE SEQUENCE [LARGE SCALE GENOMIC DNA]</scope>
    <source>
        <strain evidence="1 2">DAOM 194757</strain>
    </source>
</reference>
<sequence length="564" mass="64696">MSDNPLMKFMINLFAPIQIKKPLVVPTLPAECMYQIFQNLVDQGEALHPFLLINRYWCRNVIPFLWARPFDDNLTPENMCKIILVYLSSLNDTEKSELGDFLIQNSFDTELVTELFQQGKPLFNYPMMLQELSIKNLELFVHSLIFRYNMEFSCQMNQMDDQLNFMTSILWKLFLRNSVNLRYFKVDNYPDHDDIPELYSHLKIPQTFGLSNISKFEIDYSTQPMLKNSINLLKMIPKLCKRIQILGIKLPRFENNSDAIEAIVSIIMAQDRLKEFSLEGVENEKDSQDIFQALQSQVRSLTSVEIDRVEITTLSLYDLAKCTNLENLKISNCGSLRIQDITNNVTTTPSTIDEMWNKIKFENLKKLHLEKLSKNTIISSLLIRTVGKSSLRELTMDVITQDTINSIIAICPEITNLTLLNYQPSLHDHLLSSLFQTLQNVTHLTIQIPISISVSESSIISGKSLPPSLTYLKLQCGYQKIQLDGLLSDCCNAKLKVLIVDVVKILYMDMKGITSFIKGRAGSSVKYLGIGGDVKYNCKVIKELEELKEKCGVCVIPWYEIGKW</sequence>
<evidence type="ECO:0008006" key="3">
    <source>
        <dbReference type="Google" id="ProtNLM"/>
    </source>
</evidence>
<dbReference type="InterPro" id="IPR032675">
    <property type="entry name" value="LRR_dom_sf"/>
</dbReference>